<dbReference type="Proteomes" id="UP000028933">
    <property type="component" value="Chromosome"/>
</dbReference>
<feature type="transmembrane region" description="Helical" evidence="5">
    <location>
        <begin position="69"/>
        <end position="90"/>
    </location>
</feature>
<evidence type="ECO:0000256" key="2">
    <source>
        <dbReference type="ARBA" id="ARBA00022692"/>
    </source>
</evidence>
<dbReference type="Pfam" id="PF01925">
    <property type="entry name" value="TauE"/>
    <property type="match status" value="1"/>
</dbReference>
<feature type="transmembrane region" description="Helical" evidence="5">
    <location>
        <begin position="42"/>
        <end position="63"/>
    </location>
</feature>
<comment type="similarity">
    <text evidence="5">Belongs to the 4-toluene sulfonate uptake permease (TSUP) (TC 2.A.102) family.</text>
</comment>
<evidence type="ECO:0000256" key="3">
    <source>
        <dbReference type="ARBA" id="ARBA00022989"/>
    </source>
</evidence>
<dbReference type="InterPro" id="IPR002781">
    <property type="entry name" value="TM_pro_TauE-like"/>
</dbReference>
<evidence type="ECO:0000256" key="4">
    <source>
        <dbReference type="ARBA" id="ARBA00023136"/>
    </source>
</evidence>
<keyword evidence="3 5" id="KW-1133">Transmembrane helix</keyword>
<dbReference type="eggNOG" id="COG0730">
    <property type="taxonomic scope" value="Bacteria"/>
</dbReference>
<evidence type="ECO:0000313" key="6">
    <source>
        <dbReference type="EMBL" id="AIL44722.1"/>
    </source>
</evidence>
<dbReference type="GO" id="GO:0005886">
    <property type="term" value="C:plasma membrane"/>
    <property type="evidence" value="ECO:0007669"/>
    <property type="project" value="UniProtKB-SubCell"/>
</dbReference>
<feature type="transmembrane region" description="Helical" evidence="5">
    <location>
        <begin position="207"/>
        <end position="230"/>
    </location>
</feature>
<gene>
    <name evidence="6" type="ORF">BD94_0947</name>
</gene>
<organism evidence="6 7">
    <name type="scientific">Elizabethkingia anophelis NUHP1</name>
    <dbReference type="NCBI Taxonomy" id="1338011"/>
    <lineage>
        <taxon>Bacteria</taxon>
        <taxon>Pseudomonadati</taxon>
        <taxon>Bacteroidota</taxon>
        <taxon>Flavobacteriia</taxon>
        <taxon>Flavobacteriales</taxon>
        <taxon>Weeksellaceae</taxon>
        <taxon>Elizabethkingia</taxon>
    </lineage>
</organism>
<dbReference type="RefSeq" id="WP_024566103.1">
    <property type="nucleotide sequence ID" value="NZ_CP007547.1"/>
</dbReference>
<dbReference type="InterPro" id="IPR051598">
    <property type="entry name" value="TSUP/Inactive_protease-like"/>
</dbReference>
<protein>
    <recommendedName>
        <fullName evidence="5">Probable membrane transporter protein</fullName>
    </recommendedName>
</protein>
<dbReference type="STRING" id="1338011.BD94_0947"/>
<comment type="subcellular location">
    <subcellularLocation>
        <location evidence="5">Cell membrane</location>
        <topology evidence="5">Multi-pass membrane protein</topology>
    </subcellularLocation>
    <subcellularLocation>
        <location evidence="1">Membrane</location>
        <topology evidence="1">Multi-pass membrane protein</topology>
    </subcellularLocation>
</comment>
<name>A0A077EBA3_9FLAO</name>
<accession>A0A077EBA3</accession>
<feature type="transmembrane region" description="Helical" evidence="5">
    <location>
        <begin position="111"/>
        <end position="128"/>
    </location>
</feature>
<feature type="transmembrane region" description="Helical" evidence="5">
    <location>
        <begin position="148"/>
        <end position="176"/>
    </location>
</feature>
<proteinExistence type="inferred from homology"/>
<feature type="transmembrane region" description="Helical" evidence="5">
    <location>
        <begin position="183"/>
        <end position="201"/>
    </location>
</feature>
<dbReference type="KEGG" id="eao:BD94_0947"/>
<evidence type="ECO:0000256" key="1">
    <source>
        <dbReference type="ARBA" id="ARBA00004141"/>
    </source>
</evidence>
<dbReference type="AlphaFoldDB" id="A0A077EBA3"/>
<reference evidence="6" key="2">
    <citation type="journal article" date="2015" name="Genome Biol. Evol.">
        <title>Complete Genome Sequence and Transcriptomic Analysis of the Novel Pathogen Elizabethkingia anophelis in Response to Oxidative Stress.</title>
        <authorList>
            <person name="Li Y."/>
            <person name="Liu Y."/>
            <person name="Chew S.C."/>
            <person name="Tay M."/>
            <person name="Salido M.M."/>
            <person name="Teo J."/>
            <person name="Lauro F.M."/>
            <person name="Givskov M."/>
            <person name="Yang L."/>
        </authorList>
    </citation>
    <scope>NUCLEOTIDE SEQUENCE</scope>
    <source>
        <strain evidence="6">NUHP1</strain>
    </source>
</reference>
<dbReference type="PANTHER" id="PTHR43701:SF2">
    <property type="entry name" value="MEMBRANE TRANSPORTER PROTEIN YJNA-RELATED"/>
    <property type="match status" value="1"/>
</dbReference>
<dbReference type="EMBL" id="CP007547">
    <property type="protein sequence ID" value="AIL44722.1"/>
    <property type="molecule type" value="Genomic_DNA"/>
</dbReference>
<sequence length="261" mass="27825">MEIAGYLASVLIGVSLGLIGGGGSILTVPVLVYLFGIGTVQATVYSLFIVGVTSIAGSVSYFRKAWVDFKTVIIFGVPSVISVFLSRNFLLPAIPQKLIQIGSITITKDNFIMLLFAVLMVGAAYKMIRKIQSENLTESNSGYLLAAVQGIIVGLLTGLIGAGGGFMIIPALVGLLKMPMKTAIGTSLAIIALNSVSGFIFSLHHTIIHWPFLLGITAMAVIGIYIGSFFSRRIDGKKLKPAFGWFILVMGTYILAKEILM</sequence>
<reference evidence="6" key="1">
    <citation type="journal article" date="2013" name="Lancet">
        <title>First case of E anophelis outbreak in an intensive-care unit.</title>
        <authorList>
            <person name="Teo J."/>
            <person name="Tan S.Y."/>
            <person name="Tay M."/>
            <person name="Ding Y."/>
            <person name="Kjelleberg S."/>
            <person name="Givskov M."/>
            <person name="Lin R.T."/>
            <person name="Yang L."/>
        </authorList>
    </citation>
    <scope>NUCLEOTIDE SEQUENCE [LARGE SCALE GENOMIC DNA]</scope>
    <source>
        <strain evidence="6">NUHP1</strain>
    </source>
</reference>
<feature type="transmembrane region" description="Helical" evidence="5">
    <location>
        <begin position="6"/>
        <end position="35"/>
    </location>
</feature>
<keyword evidence="4 5" id="KW-0472">Membrane</keyword>
<evidence type="ECO:0000313" key="7">
    <source>
        <dbReference type="Proteomes" id="UP000028933"/>
    </source>
</evidence>
<dbReference type="HOGENOM" id="CLU_045498_5_0_10"/>
<evidence type="ECO:0000256" key="5">
    <source>
        <dbReference type="RuleBase" id="RU363041"/>
    </source>
</evidence>
<keyword evidence="2 5" id="KW-0812">Transmembrane</keyword>
<feature type="transmembrane region" description="Helical" evidence="5">
    <location>
        <begin position="242"/>
        <end position="260"/>
    </location>
</feature>
<dbReference type="PANTHER" id="PTHR43701">
    <property type="entry name" value="MEMBRANE TRANSPORTER PROTEIN MJ0441-RELATED"/>
    <property type="match status" value="1"/>
</dbReference>
<keyword evidence="5" id="KW-1003">Cell membrane</keyword>